<feature type="transmembrane region" description="Helical" evidence="2">
    <location>
        <begin position="104"/>
        <end position="122"/>
    </location>
</feature>
<keyword evidence="2" id="KW-1133">Transmembrane helix</keyword>
<feature type="domain" description="HD-GYP" evidence="4">
    <location>
        <begin position="472"/>
        <end position="667"/>
    </location>
</feature>
<reference evidence="6" key="2">
    <citation type="submission" date="2010-01" db="EMBL/GenBank/DDBJ databases">
        <title>The complete genome of Conexibacter woesei DSM 14684.</title>
        <authorList>
            <consortium name="US DOE Joint Genome Institute (JGI-PGF)"/>
            <person name="Lucas S."/>
            <person name="Copeland A."/>
            <person name="Lapidus A."/>
            <person name="Glavina del Rio T."/>
            <person name="Dalin E."/>
            <person name="Tice H."/>
            <person name="Bruce D."/>
            <person name="Goodwin L."/>
            <person name="Pitluck S."/>
            <person name="Kyrpides N."/>
            <person name="Mavromatis K."/>
            <person name="Ivanova N."/>
            <person name="Mikhailova N."/>
            <person name="Chertkov O."/>
            <person name="Brettin T."/>
            <person name="Detter J.C."/>
            <person name="Han C."/>
            <person name="Larimer F."/>
            <person name="Land M."/>
            <person name="Hauser L."/>
            <person name="Markowitz V."/>
            <person name="Cheng J.-F."/>
            <person name="Hugenholtz P."/>
            <person name="Woyke T."/>
            <person name="Wu D."/>
            <person name="Pukall R."/>
            <person name="Steenblock K."/>
            <person name="Schneider S."/>
            <person name="Klenk H.-P."/>
            <person name="Eisen J.A."/>
        </authorList>
    </citation>
    <scope>NUCLEOTIDE SEQUENCE [LARGE SCALE GENOMIC DNA]</scope>
    <source>
        <strain evidence="6">DSM 14684 / CIP 108061 / JCM 11494 / NBRC 100937 / ID131577</strain>
    </source>
</reference>
<dbReference type="NCBIfam" id="TIGR00254">
    <property type="entry name" value="GGDEF"/>
    <property type="match status" value="1"/>
</dbReference>
<dbReference type="PROSITE" id="PS51832">
    <property type="entry name" value="HD_GYP"/>
    <property type="match status" value="1"/>
</dbReference>
<dbReference type="InterPro" id="IPR003607">
    <property type="entry name" value="HD/PDEase_dom"/>
</dbReference>
<dbReference type="PANTHER" id="PTHR45228">
    <property type="entry name" value="CYCLIC DI-GMP PHOSPHODIESTERASE TM_0186-RELATED"/>
    <property type="match status" value="1"/>
</dbReference>
<dbReference type="Pfam" id="PF00990">
    <property type="entry name" value="GGDEF"/>
    <property type="match status" value="1"/>
</dbReference>
<keyword evidence="2" id="KW-0472">Membrane</keyword>
<keyword evidence="2" id="KW-0812">Transmembrane</keyword>
<name>D3FBT8_CONWI</name>
<evidence type="ECO:0000259" key="4">
    <source>
        <dbReference type="PROSITE" id="PS51832"/>
    </source>
</evidence>
<dbReference type="Gene3D" id="3.30.70.270">
    <property type="match status" value="1"/>
</dbReference>
<dbReference type="eggNOG" id="COG3437">
    <property type="taxonomic scope" value="Bacteria"/>
</dbReference>
<dbReference type="KEGG" id="cwo:Cwoe_2934"/>
<evidence type="ECO:0000259" key="3">
    <source>
        <dbReference type="PROSITE" id="PS50887"/>
    </source>
</evidence>
<feature type="transmembrane region" description="Helical" evidence="2">
    <location>
        <begin position="285"/>
        <end position="305"/>
    </location>
</feature>
<feature type="transmembrane region" description="Helical" evidence="2">
    <location>
        <begin position="45"/>
        <end position="64"/>
    </location>
</feature>
<feature type="transmembrane region" description="Helical" evidence="2">
    <location>
        <begin position="196"/>
        <end position="217"/>
    </location>
</feature>
<protein>
    <submittedName>
        <fullName evidence="5">Diguanylate cyclase and metal dependent phosphohydrolase</fullName>
    </submittedName>
</protein>
<proteinExistence type="predicted"/>
<dbReference type="SMART" id="SM00471">
    <property type="entry name" value="HDc"/>
    <property type="match status" value="1"/>
</dbReference>
<dbReference type="AlphaFoldDB" id="D3FBT8"/>
<dbReference type="CDD" id="cd00077">
    <property type="entry name" value="HDc"/>
    <property type="match status" value="1"/>
</dbReference>
<evidence type="ECO:0000256" key="1">
    <source>
        <dbReference type="SAM" id="MobiDB-lite"/>
    </source>
</evidence>
<dbReference type="InterPro" id="IPR037522">
    <property type="entry name" value="HD_GYP_dom"/>
</dbReference>
<feature type="transmembrane region" description="Helical" evidence="2">
    <location>
        <begin position="71"/>
        <end position="92"/>
    </location>
</feature>
<organism evidence="5 6">
    <name type="scientific">Conexibacter woesei (strain DSM 14684 / CCUG 47730 / CIP 108061 / JCM 11494 / NBRC 100937 / ID131577)</name>
    <dbReference type="NCBI Taxonomy" id="469383"/>
    <lineage>
        <taxon>Bacteria</taxon>
        <taxon>Bacillati</taxon>
        <taxon>Actinomycetota</taxon>
        <taxon>Thermoleophilia</taxon>
        <taxon>Solirubrobacterales</taxon>
        <taxon>Conexibacteraceae</taxon>
        <taxon>Conexibacter</taxon>
    </lineage>
</organism>
<dbReference type="InterPro" id="IPR029787">
    <property type="entry name" value="Nucleotide_cyclase"/>
</dbReference>
<keyword evidence="5" id="KW-0378">Hydrolase</keyword>
<dbReference type="Proteomes" id="UP000008229">
    <property type="component" value="Chromosome"/>
</dbReference>
<dbReference type="SUPFAM" id="SSF109604">
    <property type="entry name" value="HD-domain/PDEase-like"/>
    <property type="match status" value="1"/>
</dbReference>
<dbReference type="Gene3D" id="1.10.3210.10">
    <property type="entry name" value="Hypothetical protein af1432"/>
    <property type="match status" value="1"/>
</dbReference>
<evidence type="ECO:0000313" key="6">
    <source>
        <dbReference type="Proteomes" id="UP000008229"/>
    </source>
</evidence>
<dbReference type="eggNOG" id="COG2199">
    <property type="taxonomic scope" value="Bacteria"/>
</dbReference>
<evidence type="ECO:0000256" key="2">
    <source>
        <dbReference type="SAM" id="Phobius"/>
    </source>
</evidence>
<feature type="transmembrane region" description="Helical" evidence="2">
    <location>
        <begin position="129"/>
        <end position="150"/>
    </location>
</feature>
<feature type="transmembrane region" description="Helical" evidence="2">
    <location>
        <begin position="170"/>
        <end position="189"/>
    </location>
</feature>
<feature type="region of interest" description="Disordered" evidence="1">
    <location>
        <begin position="655"/>
        <end position="683"/>
    </location>
</feature>
<dbReference type="SUPFAM" id="SSF55073">
    <property type="entry name" value="Nucleotide cyclase"/>
    <property type="match status" value="1"/>
</dbReference>
<dbReference type="InterPro" id="IPR052020">
    <property type="entry name" value="Cyclic_di-GMP/3'3'-cGAMP_PDE"/>
</dbReference>
<feature type="domain" description="GGDEF" evidence="3">
    <location>
        <begin position="353"/>
        <end position="480"/>
    </location>
</feature>
<dbReference type="InterPro" id="IPR043128">
    <property type="entry name" value="Rev_trsase/Diguanyl_cyclase"/>
</dbReference>
<feature type="compositionally biased region" description="Polar residues" evidence="1">
    <location>
        <begin position="674"/>
        <end position="683"/>
    </location>
</feature>
<dbReference type="RefSeq" id="WP_012934404.1">
    <property type="nucleotide sequence ID" value="NC_013739.1"/>
</dbReference>
<dbReference type="InterPro" id="IPR000160">
    <property type="entry name" value="GGDEF_dom"/>
</dbReference>
<dbReference type="HOGENOM" id="CLU_000445_11_30_11"/>
<feature type="transmembrane region" description="Helical" evidence="2">
    <location>
        <begin position="258"/>
        <end position="279"/>
    </location>
</feature>
<dbReference type="EMBL" id="CP001854">
    <property type="protein sequence ID" value="ADB51353.1"/>
    <property type="molecule type" value="Genomic_DNA"/>
</dbReference>
<dbReference type="STRING" id="469383.Cwoe_2934"/>
<evidence type="ECO:0000313" key="5">
    <source>
        <dbReference type="EMBL" id="ADB51353.1"/>
    </source>
</evidence>
<dbReference type="CDD" id="cd01949">
    <property type="entry name" value="GGDEF"/>
    <property type="match status" value="1"/>
</dbReference>
<dbReference type="OrthoDB" id="9802066at2"/>
<reference evidence="5 6" key="1">
    <citation type="journal article" date="2010" name="Stand. Genomic Sci.">
        <title>Complete genome sequence of Conexibacter woesei type strain (ID131577).</title>
        <authorList>
            <person name="Pukall R."/>
            <person name="Lapidus A."/>
            <person name="Glavina Del Rio T."/>
            <person name="Copeland A."/>
            <person name="Tice H."/>
            <person name="Cheng J.-F."/>
            <person name="Lucas S."/>
            <person name="Chen F."/>
            <person name="Nolan M."/>
            <person name="Bruce D."/>
            <person name="Goodwin L."/>
            <person name="Pitluck S."/>
            <person name="Mavromatis K."/>
            <person name="Ivanova N."/>
            <person name="Ovchinnikova G."/>
            <person name="Pati A."/>
            <person name="Chen A."/>
            <person name="Palaniappan K."/>
            <person name="Land M."/>
            <person name="Hauser L."/>
            <person name="Chang Y.-J."/>
            <person name="Jeffries C.D."/>
            <person name="Chain P."/>
            <person name="Meincke L."/>
            <person name="Sims D."/>
            <person name="Brettin T."/>
            <person name="Detter J.C."/>
            <person name="Rohde M."/>
            <person name="Goeker M."/>
            <person name="Bristow J."/>
            <person name="Eisen J.A."/>
            <person name="Markowitz V."/>
            <person name="Kyrpides N.C."/>
            <person name="Klenk H.-P."/>
            <person name="Hugenholtz P."/>
        </authorList>
    </citation>
    <scope>NUCLEOTIDE SEQUENCE [LARGE SCALE GENOMIC DNA]</scope>
    <source>
        <strain evidence="6">DSM 14684 / CIP 108061 / JCM 11494 / NBRC 100937 / ID131577</strain>
    </source>
</reference>
<dbReference type="GO" id="GO:0016787">
    <property type="term" value="F:hydrolase activity"/>
    <property type="evidence" value="ECO:0007669"/>
    <property type="project" value="UniProtKB-KW"/>
</dbReference>
<accession>D3FBT8</accession>
<dbReference type="SMART" id="SM00267">
    <property type="entry name" value="GGDEF"/>
    <property type="match status" value="1"/>
</dbReference>
<dbReference type="PROSITE" id="PS50887">
    <property type="entry name" value="GGDEF"/>
    <property type="match status" value="1"/>
</dbReference>
<dbReference type="Pfam" id="PF13487">
    <property type="entry name" value="HD_5"/>
    <property type="match status" value="1"/>
</dbReference>
<dbReference type="PANTHER" id="PTHR45228:SF4">
    <property type="entry name" value="LIPOPROTEIN"/>
    <property type="match status" value="1"/>
</dbReference>
<keyword evidence="6" id="KW-1185">Reference proteome</keyword>
<sequence precursor="true">MQLNISGAPLRRLLAVVTAVALALLFAQALTDFGGAWADVAIDDVVYFGLELGGATACLVRAALVRDRRPAWICIGLAILLYAAGDAFWGLQSARGAYPWPADVAYVAFYPLSLGGMALLLADGRDQVAARLWVDGLIAGLAVGAVAVAFAYEPILEATSASSTQTALHLAYPLTDLMMIALVLTAFATQAWRPGGVWVLLAIGALIFAVADTLYAYQSANGTFDDDSLVSALWPAALVTWGWAAWQPWRPRHVDYGFGRQTFALPTVFAALAVALLLYGQFADVPTAAALLATAALLLATARAGRTFRENMRLLRATREEALTDGLTGLPNRRRLMHDLERAVALCTADERLRRTLVFFDLDGFKGYNDGFGHAAGDMLLDRLAGRLAEVVVGRGRAYRLGGDEFCVLLDGALPADDPLILAAVATLREQGEGFRVGASYGVVTIPCEAQSATHALQLADQRMYAAKDASRTSSRRQTCDVLLQVLREREPDLHEHLHGVAALVVGVARELGLDAEQVDEVARAAELHDIGKIAIPDAILHKPGPLDADEWRLMREHTVVGDRILGAAPAMRPVARIVRSSHERWDGCGYPDGLAAEQIPLGARIVAVCDAYDAMTSERPYQRRLAHASALTELRRCAGSQFDPAVVAAFVESSPGGSHSIGTTRPGARAPGPSSSEEAATP</sequence>
<gene>
    <name evidence="5" type="ordered locus">Cwoe_2934</name>
</gene>